<feature type="domain" description="HTH cro/C1-type" evidence="1">
    <location>
        <begin position="22"/>
        <end position="53"/>
    </location>
</feature>
<dbReference type="CDD" id="cd00093">
    <property type="entry name" value="HTH_XRE"/>
    <property type="match status" value="1"/>
</dbReference>
<keyword evidence="3" id="KW-1185">Reference proteome</keyword>
<organism evidence="2 3">
    <name type="scientific">Lamprobacter modestohalophilus</name>
    <dbReference type="NCBI Taxonomy" id="1064514"/>
    <lineage>
        <taxon>Bacteria</taxon>
        <taxon>Pseudomonadati</taxon>
        <taxon>Pseudomonadota</taxon>
        <taxon>Gammaproteobacteria</taxon>
        <taxon>Chromatiales</taxon>
        <taxon>Chromatiaceae</taxon>
        <taxon>Lamprobacter</taxon>
    </lineage>
</organism>
<evidence type="ECO:0000313" key="3">
    <source>
        <dbReference type="Proteomes" id="UP001138768"/>
    </source>
</evidence>
<dbReference type="SUPFAM" id="SSF47413">
    <property type="entry name" value="lambda repressor-like DNA-binding domains"/>
    <property type="match status" value="1"/>
</dbReference>
<dbReference type="Pfam" id="PF01381">
    <property type="entry name" value="HTH_3"/>
    <property type="match status" value="1"/>
</dbReference>
<evidence type="ECO:0000259" key="1">
    <source>
        <dbReference type="PROSITE" id="PS50943"/>
    </source>
</evidence>
<dbReference type="InterPro" id="IPR010982">
    <property type="entry name" value="Lambda_DNA-bd_dom_sf"/>
</dbReference>
<name>A0A9X0W7V6_9GAMM</name>
<dbReference type="RefSeq" id="WP_200241876.1">
    <property type="nucleotide sequence ID" value="NZ_NRRY01000010.1"/>
</dbReference>
<dbReference type="SMART" id="SM00530">
    <property type="entry name" value="HTH_XRE"/>
    <property type="match status" value="1"/>
</dbReference>
<dbReference type="Gene3D" id="1.10.260.40">
    <property type="entry name" value="lambda repressor-like DNA-binding domains"/>
    <property type="match status" value="1"/>
</dbReference>
<dbReference type="EMBL" id="NRRY01000010">
    <property type="protein sequence ID" value="MBK1618416.1"/>
    <property type="molecule type" value="Genomic_DNA"/>
</dbReference>
<protein>
    <recommendedName>
        <fullName evidence="1">HTH cro/C1-type domain-containing protein</fullName>
    </recommendedName>
</protein>
<proteinExistence type="predicted"/>
<accession>A0A9X0W7V6</accession>
<reference evidence="2 3" key="1">
    <citation type="journal article" date="2020" name="Microorganisms">
        <title>Osmotic Adaptation and Compatible Solute Biosynthesis of Phototrophic Bacteria as Revealed from Genome Analyses.</title>
        <authorList>
            <person name="Imhoff J.F."/>
            <person name="Rahn T."/>
            <person name="Kunzel S."/>
            <person name="Keller A."/>
            <person name="Neulinger S.C."/>
        </authorList>
    </citation>
    <scope>NUCLEOTIDE SEQUENCE [LARGE SCALE GENOMIC DNA]</scope>
    <source>
        <strain evidence="2 3">DSM 25653</strain>
    </source>
</reference>
<comment type="caution">
    <text evidence="2">The sequence shown here is derived from an EMBL/GenBank/DDBJ whole genome shotgun (WGS) entry which is preliminary data.</text>
</comment>
<dbReference type="AlphaFoldDB" id="A0A9X0W7V6"/>
<sequence>MKRQRVSLQPTLAACALLGRLIRIARKEQRWSEHELAARALISRSTLQKVERGDPSVAIGIVFDCAHLVGVPLFPDTEPSPPIRTLGQAIARADDRLALLPKRVRAPVSVDDDF</sequence>
<dbReference type="InterPro" id="IPR001387">
    <property type="entry name" value="Cro/C1-type_HTH"/>
</dbReference>
<evidence type="ECO:0000313" key="2">
    <source>
        <dbReference type="EMBL" id="MBK1618416.1"/>
    </source>
</evidence>
<dbReference type="PROSITE" id="PS50943">
    <property type="entry name" value="HTH_CROC1"/>
    <property type="match status" value="1"/>
</dbReference>
<dbReference type="Proteomes" id="UP001138768">
    <property type="component" value="Unassembled WGS sequence"/>
</dbReference>
<gene>
    <name evidence="2" type="ORF">CKO42_08185</name>
</gene>
<dbReference type="GO" id="GO:0003677">
    <property type="term" value="F:DNA binding"/>
    <property type="evidence" value="ECO:0007669"/>
    <property type="project" value="InterPro"/>
</dbReference>